<dbReference type="GO" id="GO:0016787">
    <property type="term" value="F:hydrolase activity"/>
    <property type="evidence" value="ECO:0007669"/>
    <property type="project" value="UniProtKB-KW"/>
</dbReference>
<dbReference type="EMBL" id="MU855387">
    <property type="protein sequence ID" value="KAK3904705.1"/>
    <property type="molecule type" value="Genomic_DNA"/>
</dbReference>
<dbReference type="PANTHER" id="PTHR48081">
    <property type="entry name" value="AB HYDROLASE SUPERFAMILY PROTEIN C4A8.06C"/>
    <property type="match status" value="1"/>
</dbReference>
<name>A0AAN6MPH0_9PEZI</name>
<reference evidence="5" key="1">
    <citation type="journal article" date="2023" name="Mol. Phylogenet. Evol.">
        <title>Genome-scale phylogeny and comparative genomics of the fungal order Sordariales.</title>
        <authorList>
            <person name="Hensen N."/>
            <person name="Bonometti L."/>
            <person name="Westerberg I."/>
            <person name="Brannstrom I.O."/>
            <person name="Guillou S."/>
            <person name="Cros-Aarteil S."/>
            <person name="Calhoun S."/>
            <person name="Haridas S."/>
            <person name="Kuo A."/>
            <person name="Mondo S."/>
            <person name="Pangilinan J."/>
            <person name="Riley R."/>
            <person name="LaButti K."/>
            <person name="Andreopoulos B."/>
            <person name="Lipzen A."/>
            <person name="Chen C."/>
            <person name="Yan M."/>
            <person name="Daum C."/>
            <person name="Ng V."/>
            <person name="Clum A."/>
            <person name="Steindorff A."/>
            <person name="Ohm R.A."/>
            <person name="Martin F."/>
            <person name="Silar P."/>
            <person name="Natvig D.O."/>
            <person name="Lalanne C."/>
            <person name="Gautier V."/>
            <person name="Ament-Velasquez S.L."/>
            <person name="Kruys A."/>
            <person name="Hutchinson M.I."/>
            <person name="Powell A.J."/>
            <person name="Barry K."/>
            <person name="Miller A.N."/>
            <person name="Grigoriev I.V."/>
            <person name="Debuchy R."/>
            <person name="Gladieux P."/>
            <person name="Hiltunen Thoren M."/>
            <person name="Johannesson H."/>
        </authorList>
    </citation>
    <scope>NUCLEOTIDE SEQUENCE</scope>
    <source>
        <strain evidence="5">CBS 103.79</strain>
    </source>
</reference>
<comment type="caution">
    <text evidence="5">The sequence shown here is derived from an EMBL/GenBank/DDBJ whole genome shotgun (WGS) entry which is preliminary data.</text>
</comment>
<evidence type="ECO:0000256" key="1">
    <source>
        <dbReference type="ARBA" id="ARBA00010515"/>
    </source>
</evidence>
<keyword evidence="6" id="KW-1185">Reference proteome</keyword>
<comment type="similarity">
    <text evidence="1">Belongs to the 'GDXG' lipolytic enzyme family.</text>
</comment>
<proteinExistence type="inferred from homology"/>
<reference evidence="5" key="2">
    <citation type="submission" date="2023-05" db="EMBL/GenBank/DDBJ databases">
        <authorList>
            <consortium name="Lawrence Berkeley National Laboratory"/>
            <person name="Steindorff A."/>
            <person name="Hensen N."/>
            <person name="Bonometti L."/>
            <person name="Westerberg I."/>
            <person name="Brannstrom I.O."/>
            <person name="Guillou S."/>
            <person name="Cros-Aarteil S."/>
            <person name="Calhoun S."/>
            <person name="Haridas S."/>
            <person name="Kuo A."/>
            <person name="Mondo S."/>
            <person name="Pangilinan J."/>
            <person name="Riley R."/>
            <person name="Labutti K."/>
            <person name="Andreopoulos B."/>
            <person name="Lipzen A."/>
            <person name="Chen C."/>
            <person name="Yanf M."/>
            <person name="Daum C."/>
            <person name="Ng V."/>
            <person name="Clum A."/>
            <person name="Ohm R."/>
            <person name="Martin F."/>
            <person name="Silar P."/>
            <person name="Natvig D."/>
            <person name="Lalanne C."/>
            <person name="Gautier V."/>
            <person name="Ament-Velasquez S.L."/>
            <person name="Kruys A."/>
            <person name="Hutchinson M.I."/>
            <person name="Powell A.J."/>
            <person name="Barry K."/>
            <person name="Miller A.N."/>
            <person name="Grigoriev I.V."/>
            <person name="Debuchy R."/>
            <person name="Gladieux P."/>
            <person name="Thoren M.H."/>
            <person name="Johannesson H."/>
        </authorList>
    </citation>
    <scope>NUCLEOTIDE SEQUENCE</scope>
    <source>
        <strain evidence="5">CBS 103.79</strain>
    </source>
</reference>
<dbReference type="Pfam" id="PF07859">
    <property type="entry name" value="Abhydrolase_3"/>
    <property type="match status" value="1"/>
</dbReference>
<keyword evidence="2 5" id="KW-0378">Hydrolase</keyword>
<protein>
    <submittedName>
        <fullName evidence="5">Alpha/Beta hydrolase protein</fullName>
    </submittedName>
</protein>
<dbReference type="PANTHER" id="PTHR48081:SF8">
    <property type="entry name" value="ALPHA_BETA HYDROLASE FOLD-3 DOMAIN-CONTAINING PROTEIN-RELATED"/>
    <property type="match status" value="1"/>
</dbReference>
<dbReference type="Gene3D" id="3.40.50.1820">
    <property type="entry name" value="alpha/beta hydrolase"/>
    <property type="match status" value="1"/>
</dbReference>
<feature type="region of interest" description="Disordered" evidence="3">
    <location>
        <begin position="79"/>
        <end position="101"/>
    </location>
</feature>
<sequence length="344" mass="37335">MAPVSTLRLDRDYQAATAAYAGIVPPVPNSAASLRKLNNAAITAVMRAFLCPEASSVEETILPYQSLDGTPLTLHHFRPRQSEQKPAPPTARRNNNSSNNTRPAVLYLHGGGFVSGSVDAFRKDIIRYCAATGTDFFAPGYRLAPEHPYPAPLDDAYAALCHVRDRAGELGIDRARVAVMGISAGGGLAAGLALRCRTEEMAPPLRKVVLVYPMLDDRTRLVETDPLVPLVTWTDVKNMLGWRAYLGRDGLASTENLVAGEVEEEAAPARAGKLDGLPPVYLDVGGLDLFKGESVRFVQRLAEASVDVEFHLYPGVPHAWEWMAPGVEVTKRAVENRVRALKDV</sequence>
<dbReference type="PROSITE" id="PS01173">
    <property type="entry name" value="LIPASE_GDXG_HIS"/>
    <property type="match status" value="1"/>
</dbReference>
<dbReference type="SUPFAM" id="SSF53474">
    <property type="entry name" value="alpha/beta-Hydrolases"/>
    <property type="match status" value="1"/>
</dbReference>
<dbReference type="AlphaFoldDB" id="A0AAN6MPH0"/>
<evidence type="ECO:0000256" key="2">
    <source>
        <dbReference type="ARBA" id="ARBA00022801"/>
    </source>
</evidence>
<dbReference type="InterPro" id="IPR029058">
    <property type="entry name" value="AB_hydrolase_fold"/>
</dbReference>
<dbReference type="InterPro" id="IPR002168">
    <property type="entry name" value="Lipase_GDXG_HIS_AS"/>
</dbReference>
<dbReference type="InterPro" id="IPR050300">
    <property type="entry name" value="GDXG_lipolytic_enzyme"/>
</dbReference>
<evidence type="ECO:0000313" key="5">
    <source>
        <dbReference type="EMBL" id="KAK3904705.1"/>
    </source>
</evidence>
<gene>
    <name evidence="5" type="ORF">C8A05DRAFT_31525</name>
</gene>
<dbReference type="InterPro" id="IPR013094">
    <property type="entry name" value="AB_hydrolase_3"/>
</dbReference>
<feature type="domain" description="Alpha/beta hydrolase fold-3" evidence="4">
    <location>
        <begin position="105"/>
        <end position="320"/>
    </location>
</feature>
<evidence type="ECO:0000313" key="6">
    <source>
        <dbReference type="Proteomes" id="UP001303889"/>
    </source>
</evidence>
<accession>A0AAN6MPH0</accession>
<organism evidence="5 6">
    <name type="scientific">Staphylotrichum tortipilum</name>
    <dbReference type="NCBI Taxonomy" id="2831512"/>
    <lineage>
        <taxon>Eukaryota</taxon>
        <taxon>Fungi</taxon>
        <taxon>Dikarya</taxon>
        <taxon>Ascomycota</taxon>
        <taxon>Pezizomycotina</taxon>
        <taxon>Sordariomycetes</taxon>
        <taxon>Sordariomycetidae</taxon>
        <taxon>Sordariales</taxon>
        <taxon>Chaetomiaceae</taxon>
        <taxon>Staphylotrichum</taxon>
    </lineage>
</organism>
<evidence type="ECO:0000259" key="4">
    <source>
        <dbReference type="Pfam" id="PF07859"/>
    </source>
</evidence>
<feature type="compositionally biased region" description="Low complexity" evidence="3">
    <location>
        <begin position="90"/>
        <end position="101"/>
    </location>
</feature>
<dbReference type="Proteomes" id="UP001303889">
    <property type="component" value="Unassembled WGS sequence"/>
</dbReference>
<evidence type="ECO:0000256" key="3">
    <source>
        <dbReference type="SAM" id="MobiDB-lite"/>
    </source>
</evidence>